<accession>A0A392MUD3</accession>
<name>A0A392MUD3_9FABA</name>
<keyword evidence="2" id="KW-0675">Receptor</keyword>
<comment type="caution">
    <text evidence="2">The sequence shown here is derived from an EMBL/GenBank/DDBJ whole genome shotgun (WGS) entry which is preliminary data.</text>
</comment>
<evidence type="ECO:0000313" key="2">
    <source>
        <dbReference type="EMBL" id="MCH89904.1"/>
    </source>
</evidence>
<gene>
    <name evidence="2" type="ORF">A2U01_0010808</name>
</gene>
<organism evidence="2 3">
    <name type="scientific">Trifolium medium</name>
    <dbReference type="NCBI Taxonomy" id="97028"/>
    <lineage>
        <taxon>Eukaryota</taxon>
        <taxon>Viridiplantae</taxon>
        <taxon>Streptophyta</taxon>
        <taxon>Embryophyta</taxon>
        <taxon>Tracheophyta</taxon>
        <taxon>Spermatophyta</taxon>
        <taxon>Magnoliopsida</taxon>
        <taxon>eudicotyledons</taxon>
        <taxon>Gunneridae</taxon>
        <taxon>Pentapetalae</taxon>
        <taxon>rosids</taxon>
        <taxon>fabids</taxon>
        <taxon>Fabales</taxon>
        <taxon>Fabaceae</taxon>
        <taxon>Papilionoideae</taxon>
        <taxon>50 kb inversion clade</taxon>
        <taxon>NPAAA clade</taxon>
        <taxon>Hologalegina</taxon>
        <taxon>IRL clade</taxon>
        <taxon>Trifolieae</taxon>
        <taxon>Trifolium</taxon>
    </lineage>
</organism>
<dbReference type="AlphaFoldDB" id="A0A392MUD3"/>
<feature type="compositionally biased region" description="Acidic residues" evidence="1">
    <location>
        <begin position="37"/>
        <end position="52"/>
    </location>
</feature>
<reference evidence="2 3" key="1">
    <citation type="journal article" date="2018" name="Front. Plant Sci.">
        <title>Red Clover (Trifolium pratense) and Zigzag Clover (T. medium) - A Picture of Genomic Similarities and Differences.</title>
        <authorList>
            <person name="Dluhosova J."/>
            <person name="Istvanek J."/>
            <person name="Nedelnik J."/>
            <person name="Repkova J."/>
        </authorList>
    </citation>
    <scope>NUCLEOTIDE SEQUENCE [LARGE SCALE GENOMIC DNA]</scope>
    <source>
        <strain evidence="3">cv. 10/8</strain>
        <tissue evidence="2">Leaf</tissue>
    </source>
</reference>
<sequence>MDEVVNALTDISEGNTCDIGTGDYTPALSDSSYTSEPEFDENEDENGTFEDE</sequence>
<evidence type="ECO:0000256" key="1">
    <source>
        <dbReference type="SAM" id="MobiDB-lite"/>
    </source>
</evidence>
<evidence type="ECO:0000313" key="3">
    <source>
        <dbReference type="Proteomes" id="UP000265520"/>
    </source>
</evidence>
<proteinExistence type="predicted"/>
<dbReference type="EMBL" id="LXQA010017153">
    <property type="protein sequence ID" value="MCH89904.1"/>
    <property type="molecule type" value="Genomic_DNA"/>
</dbReference>
<dbReference type="Proteomes" id="UP000265520">
    <property type="component" value="Unassembled WGS sequence"/>
</dbReference>
<feature type="region of interest" description="Disordered" evidence="1">
    <location>
        <begin position="14"/>
        <end position="52"/>
    </location>
</feature>
<keyword evidence="3" id="KW-1185">Reference proteome</keyword>
<protein>
    <submittedName>
        <fullName evidence="2">Cysteine-rich receptor-like protein</fullName>
    </submittedName>
</protein>
<feature type="non-terminal residue" evidence="2">
    <location>
        <position position="52"/>
    </location>
</feature>